<evidence type="ECO:0000256" key="1">
    <source>
        <dbReference type="SAM" id="MobiDB-lite"/>
    </source>
</evidence>
<evidence type="ECO:0000313" key="2">
    <source>
        <dbReference type="EMBL" id="GGG54266.1"/>
    </source>
</evidence>
<name>A0A917GRE4_9MICC</name>
<protein>
    <recommendedName>
        <fullName evidence="4">Pyridoxamine 5'-phosphate oxidase family protein</fullName>
    </recommendedName>
</protein>
<dbReference type="InterPro" id="IPR024747">
    <property type="entry name" value="Pyridox_Oxase-rel"/>
</dbReference>
<dbReference type="RefSeq" id="WP_188536060.1">
    <property type="nucleotide sequence ID" value="NZ_BMEQ01000006.1"/>
</dbReference>
<evidence type="ECO:0008006" key="4">
    <source>
        <dbReference type="Google" id="ProtNLM"/>
    </source>
</evidence>
<dbReference type="Gene3D" id="2.30.110.10">
    <property type="entry name" value="Electron Transport, Fmn-binding Protein, Chain A"/>
    <property type="match status" value="1"/>
</dbReference>
<dbReference type="AlphaFoldDB" id="A0A917GRE4"/>
<reference evidence="2" key="2">
    <citation type="submission" date="2020-09" db="EMBL/GenBank/DDBJ databases">
        <authorList>
            <person name="Sun Q."/>
            <person name="Zhou Y."/>
        </authorList>
    </citation>
    <scope>NUCLEOTIDE SEQUENCE</scope>
    <source>
        <strain evidence="2">CGMCC 1.12187</strain>
    </source>
</reference>
<comment type="caution">
    <text evidence="2">The sequence shown here is derived from an EMBL/GenBank/DDBJ whole genome shotgun (WGS) entry which is preliminary data.</text>
</comment>
<keyword evidence="3" id="KW-1185">Reference proteome</keyword>
<feature type="region of interest" description="Disordered" evidence="1">
    <location>
        <begin position="145"/>
        <end position="167"/>
    </location>
</feature>
<dbReference type="InterPro" id="IPR012349">
    <property type="entry name" value="Split_barrel_FMN-bd"/>
</dbReference>
<accession>A0A917GRE4</accession>
<dbReference type="Pfam" id="PF12900">
    <property type="entry name" value="Pyridox_ox_2"/>
    <property type="match status" value="1"/>
</dbReference>
<dbReference type="Proteomes" id="UP000638848">
    <property type="component" value="Unassembled WGS sequence"/>
</dbReference>
<gene>
    <name evidence="2" type="ORF">GCM10011374_16460</name>
</gene>
<sequence>MTWYRKDVEELPAEVCWDLLGAAGIGRLAVVVDDQPEIFPVNYAVDHETVVFRSGEGTKTAAAAEQAPVALEVDGYDDATSRAWSVVVKGRAQPVLRGHELMNVLELPLFPWQEGLKDKFVRIVPAAVTGRRFSVADPEVWNSSVAGGRRTPSGSAAWAEAGDPDLP</sequence>
<organism evidence="2 3">
    <name type="scientific">Kocuria dechangensis</name>
    <dbReference type="NCBI Taxonomy" id="1176249"/>
    <lineage>
        <taxon>Bacteria</taxon>
        <taxon>Bacillati</taxon>
        <taxon>Actinomycetota</taxon>
        <taxon>Actinomycetes</taxon>
        <taxon>Micrococcales</taxon>
        <taxon>Micrococcaceae</taxon>
        <taxon>Kocuria</taxon>
    </lineage>
</organism>
<dbReference type="SUPFAM" id="SSF50475">
    <property type="entry name" value="FMN-binding split barrel"/>
    <property type="match status" value="1"/>
</dbReference>
<proteinExistence type="predicted"/>
<reference evidence="2" key="1">
    <citation type="journal article" date="2014" name="Int. J. Syst. Evol. Microbiol.">
        <title>Complete genome sequence of Corynebacterium casei LMG S-19264T (=DSM 44701T), isolated from a smear-ripened cheese.</title>
        <authorList>
            <consortium name="US DOE Joint Genome Institute (JGI-PGF)"/>
            <person name="Walter F."/>
            <person name="Albersmeier A."/>
            <person name="Kalinowski J."/>
            <person name="Ruckert C."/>
        </authorList>
    </citation>
    <scope>NUCLEOTIDE SEQUENCE</scope>
    <source>
        <strain evidence="2">CGMCC 1.12187</strain>
    </source>
</reference>
<dbReference type="EMBL" id="BMEQ01000006">
    <property type="protein sequence ID" value="GGG54266.1"/>
    <property type="molecule type" value="Genomic_DNA"/>
</dbReference>
<evidence type="ECO:0000313" key="3">
    <source>
        <dbReference type="Proteomes" id="UP000638848"/>
    </source>
</evidence>